<organism evidence="5 6">
    <name type="scientific">Tropilaelaps mercedesae</name>
    <dbReference type="NCBI Taxonomy" id="418985"/>
    <lineage>
        <taxon>Eukaryota</taxon>
        <taxon>Metazoa</taxon>
        <taxon>Ecdysozoa</taxon>
        <taxon>Arthropoda</taxon>
        <taxon>Chelicerata</taxon>
        <taxon>Arachnida</taxon>
        <taxon>Acari</taxon>
        <taxon>Parasitiformes</taxon>
        <taxon>Mesostigmata</taxon>
        <taxon>Gamasina</taxon>
        <taxon>Dermanyssoidea</taxon>
        <taxon>Laelapidae</taxon>
        <taxon>Tropilaelaps</taxon>
    </lineage>
</organism>
<keyword evidence="2 4" id="KW-1133">Transmembrane helix</keyword>
<proteinExistence type="predicted"/>
<feature type="transmembrane region" description="Helical" evidence="4">
    <location>
        <begin position="93"/>
        <end position="112"/>
    </location>
</feature>
<keyword evidence="6" id="KW-1185">Reference proteome</keyword>
<keyword evidence="1 4" id="KW-0812">Transmembrane</keyword>
<accession>A0A1V9XNQ8</accession>
<dbReference type="Proteomes" id="UP000192247">
    <property type="component" value="Unassembled WGS sequence"/>
</dbReference>
<evidence type="ECO:0000313" key="6">
    <source>
        <dbReference type="Proteomes" id="UP000192247"/>
    </source>
</evidence>
<evidence type="ECO:0000313" key="5">
    <source>
        <dbReference type="EMBL" id="OQR75150.1"/>
    </source>
</evidence>
<dbReference type="InterPro" id="IPR036259">
    <property type="entry name" value="MFS_trans_sf"/>
</dbReference>
<protein>
    <recommendedName>
        <fullName evidence="7">Sodium-dependent glucose transporter 1-like</fullName>
    </recommendedName>
</protein>
<dbReference type="PANTHER" id="PTHR23121">
    <property type="entry name" value="SODIUM-DEPENDENT GLUCOSE TRANSPORTER 1"/>
    <property type="match status" value="1"/>
</dbReference>
<dbReference type="PANTHER" id="PTHR23121:SF9">
    <property type="entry name" value="SODIUM-DEPENDENT GLUCOSE TRANSPORTER 1"/>
    <property type="match status" value="1"/>
</dbReference>
<dbReference type="AlphaFoldDB" id="A0A1V9XNQ8"/>
<comment type="caution">
    <text evidence="5">The sequence shown here is derived from an EMBL/GenBank/DDBJ whole genome shotgun (WGS) entry which is preliminary data.</text>
</comment>
<keyword evidence="3 4" id="KW-0472">Membrane</keyword>
<evidence type="ECO:0008006" key="7">
    <source>
        <dbReference type="Google" id="ProtNLM"/>
    </source>
</evidence>
<feature type="transmembrane region" description="Helical" evidence="4">
    <location>
        <begin position="202"/>
        <end position="221"/>
    </location>
</feature>
<feature type="transmembrane region" description="Helical" evidence="4">
    <location>
        <begin position="59"/>
        <end position="81"/>
    </location>
</feature>
<name>A0A1V9XNQ8_9ACAR</name>
<dbReference type="InParanoid" id="A0A1V9XNQ8"/>
<evidence type="ECO:0000256" key="3">
    <source>
        <dbReference type="ARBA" id="ARBA00023136"/>
    </source>
</evidence>
<dbReference type="SUPFAM" id="SSF103473">
    <property type="entry name" value="MFS general substrate transporter"/>
    <property type="match status" value="1"/>
</dbReference>
<evidence type="ECO:0000256" key="4">
    <source>
        <dbReference type="SAM" id="Phobius"/>
    </source>
</evidence>
<feature type="transmembrane region" description="Helical" evidence="4">
    <location>
        <begin position="34"/>
        <end position="53"/>
    </location>
</feature>
<sequence length="321" mass="35682">MDFPDEAFDKTPEFKLVTHLFQLGSIMLEKFHRIRVIAVSYILCGVLTGLLPWCTSLDLLIGVMLVNGISMGMVDTASTVWCLDLWCTKPDPYVHALHFSFSVGTFIAPLIAEPFLIPTEIINIVRRGFNETMYNYSTLTSATVELLMEQYEGKYYEEIAYGIIGVFMTVIGTGTLIVSLVNPSDPKRVANEHHSNYTLKSWRTLLLIAAIVLLVLLHFLIYGGVEIAYGQLIATYAVIIPKSQRLSKSAASFLTSAFWGGFMMGRGASVFISHFVENFTLIIVDHAIIVTSCFSLMFLSAKSIMVLWIATTTFGLGTLNL</sequence>
<gene>
    <name evidence="5" type="ORF">BIW11_08618</name>
</gene>
<feature type="transmembrane region" description="Helical" evidence="4">
    <location>
        <begin position="250"/>
        <end position="273"/>
    </location>
</feature>
<evidence type="ECO:0000256" key="1">
    <source>
        <dbReference type="ARBA" id="ARBA00022692"/>
    </source>
</evidence>
<dbReference type="EMBL" id="MNPL01006772">
    <property type="protein sequence ID" value="OQR75150.1"/>
    <property type="molecule type" value="Genomic_DNA"/>
</dbReference>
<dbReference type="OrthoDB" id="6365769at2759"/>
<feature type="transmembrane region" description="Helical" evidence="4">
    <location>
        <begin position="279"/>
        <end position="299"/>
    </location>
</feature>
<feature type="transmembrane region" description="Helical" evidence="4">
    <location>
        <begin position="159"/>
        <end position="181"/>
    </location>
</feature>
<dbReference type="Gene3D" id="1.20.1250.20">
    <property type="entry name" value="MFS general substrate transporter like domains"/>
    <property type="match status" value="1"/>
</dbReference>
<reference evidence="5 6" key="1">
    <citation type="journal article" date="2017" name="Gigascience">
        <title>Draft genome of the honey bee ectoparasitic mite, Tropilaelaps mercedesae, is shaped by the parasitic life history.</title>
        <authorList>
            <person name="Dong X."/>
            <person name="Armstrong S.D."/>
            <person name="Xia D."/>
            <person name="Makepeace B.L."/>
            <person name="Darby A.C."/>
            <person name="Kadowaki T."/>
        </authorList>
    </citation>
    <scope>NUCLEOTIDE SEQUENCE [LARGE SCALE GENOMIC DNA]</scope>
    <source>
        <strain evidence="5">Wuxi-XJTLU</strain>
    </source>
</reference>
<evidence type="ECO:0000256" key="2">
    <source>
        <dbReference type="ARBA" id="ARBA00022989"/>
    </source>
</evidence>